<evidence type="ECO:0000313" key="6">
    <source>
        <dbReference type="Proteomes" id="UP001500212"/>
    </source>
</evidence>
<dbReference type="InterPro" id="IPR008948">
    <property type="entry name" value="L-Aspartase-like"/>
</dbReference>
<name>A0ABP8TTN9_9ACTN</name>
<keyword evidence="1" id="KW-0456">Lyase</keyword>
<protein>
    <submittedName>
        <fullName evidence="5">3-carboxy-cis,cis-muconate cycloisomerase</fullName>
    </submittedName>
</protein>
<dbReference type="InterPro" id="IPR000362">
    <property type="entry name" value="Fumarate_lyase_fam"/>
</dbReference>
<dbReference type="NCBIfam" id="TIGR02426">
    <property type="entry name" value="protocat_pcaB"/>
    <property type="match status" value="1"/>
</dbReference>
<organism evidence="5 6">
    <name type="scientific">Actinoallomurus liliacearum</name>
    <dbReference type="NCBI Taxonomy" id="1080073"/>
    <lineage>
        <taxon>Bacteria</taxon>
        <taxon>Bacillati</taxon>
        <taxon>Actinomycetota</taxon>
        <taxon>Actinomycetes</taxon>
        <taxon>Streptosporangiales</taxon>
        <taxon>Thermomonosporaceae</taxon>
        <taxon>Actinoallomurus</taxon>
    </lineage>
</organism>
<evidence type="ECO:0000259" key="4">
    <source>
        <dbReference type="Pfam" id="PF00206"/>
    </source>
</evidence>
<dbReference type="Gene3D" id="1.10.275.10">
    <property type="entry name" value="Fumarase/aspartase (N-terminal domain)"/>
    <property type="match status" value="1"/>
</dbReference>
<feature type="domain" description="Fumarate lyase N-terminal" evidence="4">
    <location>
        <begin position="87"/>
        <end position="285"/>
    </location>
</feature>
<dbReference type="InterPro" id="IPR022761">
    <property type="entry name" value="Fumarate_lyase_N"/>
</dbReference>
<dbReference type="InterPro" id="IPR024083">
    <property type="entry name" value="Fumarase/histidase_N"/>
</dbReference>
<evidence type="ECO:0000256" key="3">
    <source>
        <dbReference type="SAM" id="MobiDB-lite"/>
    </source>
</evidence>
<feature type="region of interest" description="Disordered" evidence="3">
    <location>
        <begin position="378"/>
        <end position="427"/>
    </location>
</feature>
<dbReference type="PRINTS" id="PR00145">
    <property type="entry name" value="ARGSUCLYASE"/>
</dbReference>
<dbReference type="InterPro" id="IPR020557">
    <property type="entry name" value="Fumarate_lyase_CS"/>
</dbReference>
<gene>
    <name evidence="5" type="primary">pcaB</name>
    <name evidence="5" type="ORF">GCM10023195_72100</name>
</gene>
<evidence type="ECO:0000256" key="1">
    <source>
        <dbReference type="ARBA" id="ARBA00023239"/>
    </source>
</evidence>
<dbReference type="PRINTS" id="PR00149">
    <property type="entry name" value="FUMRATELYASE"/>
</dbReference>
<dbReference type="PANTHER" id="PTHR43172:SF2">
    <property type="entry name" value="ADENYLOSUCCINATE LYASE C-TERMINAL DOMAIN-CONTAINING PROTEIN"/>
    <property type="match status" value="1"/>
</dbReference>
<feature type="compositionally biased region" description="Basic and acidic residues" evidence="3">
    <location>
        <begin position="402"/>
        <end position="414"/>
    </location>
</feature>
<dbReference type="Gene3D" id="1.20.200.10">
    <property type="entry name" value="Fumarase/aspartase (Central domain)"/>
    <property type="match status" value="1"/>
</dbReference>
<reference evidence="6" key="1">
    <citation type="journal article" date="2019" name="Int. J. Syst. Evol. Microbiol.">
        <title>The Global Catalogue of Microorganisms (GCM) 10K type strain sequencing project: providing services to taxonomists for standard genome sequencing and annotation.</title>
        <authorList>
            <consortium name="The Broad Institute Genomics Platform"/>
            <consortium name="The Broad Institute Genome Sequencing Center for Infectious Disease"/>
            <person name="Wu L."/>
            <person name="Ma J."/>
        </authorList>
    </citation>
    <scope>NUCLEOTIDE SEQUENCE [LARGE SCALE GENOMIC DNA]</scope>
    <source>
        <strain evidence="6">JCM 17938</strain>
    </source>
</reference>
<dbReference type="InterPro" id="IPR012789">
    <property type="entry name" value="Protocat_PcaB-like"/>
</dbReference>
<dbReference type="EMBL" id="BAABHJ010000032">
    <property type="protein sequence ID" value="GAA4616244.1"/>
    <property type="molecule type" value="Genomic_DNA"/>
</dbReference>
<keyword evidence="6" id="KW-1185">Reference proteome</keyword>
<dbReference type="SUPFAM" id="SSF48557">
    <property type="entry name" value="L-aspartase-like"/>
    <property type="match status" value="1"/>
</dbReference>
<dbReference type="PANTHER" id="PTHR43172">
    <property type="entry name" value="ADENYLOSUCCINATE LYASE"/>
    <property type="match status" value="1"/>
</dbReference>
<dbReference type="Pfam" id="PF00206">
    <property type="entry name" value="Lyase_1"/>
    <property type="match status" value="1"/>
</dbReference>
<dbReference type="PROSITE" id="PS00163">
    <property type="entry name" value="FUMARATE_LYASES"/>
    <property type="match status" value="1"/>
</dbReference>
<evidence type="ECO:0000256" key="2">
    <source>
        <dbReference type="ARBA" id="ARBA00034772"/>
    </source>
</evidence>
<comment type="similarity">
    <text evidence="2">Belongs to the class-II fumarase/aspartase family.</text>
</comment>
<dbReference type="RefSeq" id="WP_345364550.1">
    <property type="nucleotide sequence ID" value="NZ_BAABHJ010000032.1"/>
</dbReference>
<evidence type="ECO:0000313" key="5">
    <source>
        <dbReference type="EMBL" id="GAA4616244.1"/>
    </source>
</evidence>
<accession>A0ABP8TTN9</accession>
<sequence length="459" mass="46963">MSGTSADLLSPVAAGTAAEAATSAEAWVRALIDAEAALARAQARLGLIPGDVARAVAGARIDPADLAVRARGAGNPVVPLVAALREVAGDQVHAGATSQDIMDTAAMLVASRVRETILADLGRTADALAELARRHRDTPMAGRTLGQQAVPTTFGLRAAGWLAAVAEARDRLAAVRLPAQLGGAAGTLAALGTTELLPLFAEETGLAEPVLPWHTLRTPVAELGGALALVAGALGKIATDVVLLAQTEFGEVAEPAAPGRGGSSAMPHKRNPVLATMIRSAALRVPAYAQILYAAQAAGLDRPAGEWHAEWQPFGDCLRLVGGAAETAAELTAGLEVFPDRMRANLREELLAEYVAGRLAERDGRAAAKETVARAVREGRPLGDLLPEGDRAERGGTTGTGSEKDAGAEGRTEPEDAAGAGPERGGSGAAFGVDLAAVIGCAPELVDRALDAYARRNRR</sequence>
<proteinExistence type="inferred from homology"/>
<dbReference type="Proteomes" id="UP001500212">
    <property type="component" value="Unassembled WGS sequence"/>
</dbReference>
<comment type="caution">
    <text evidence="5">The sequence shown here is derived from an EMBL/GenBank/DDBJ whole genome shotgun (WGS) entry which is preliminary data.</text>
</comment>